<evidence type="ECO:0000313" key="3">
    <source>
        <dbReference type="Proteomes" id="UP000647172"/>
    </source>
</evidence>
<dbReference type="AlphaFoldDB" id="A0A919JN89"/>
<comment type="caution">
    <text evidence="2">The sequence shown here is derived from an EMBL/GenBank/DDBJ whole genome shotgun (WGS) entry which is preliminary data.</text>
</comment>
<dbReference type="InterPro" id="IPR003615">
    <property type="entry name" value="HNH_nuc"/>
</dbReference>
<gene>
    <name evidence="2" type="ORF">Ani05nite_59540</name>
</gene>
<evidence type="ECO:0000259" key="1">
    <source>
        <dbReference type="SMART" id="SM00507"/>
    </source>
</evidence>
<organism evidence="2 3">
    <name type="scientific">Actinoplanes nipponensis</name>
    <dbReference type="NCBI Taxonomy" id="135950"/>
    <lineage>
        <taxon>Bacteria</taxon>
        <taxon>Bacillati</taxon>
        <taxon>Actinomycetota</taxon>
        <taxon>Actinomycetes</taxon>
        <taxon>Micromonosporales</taxon>
        <taxon>Micromonosporaceae</taxon>
        <taxon>Actinoplanes</taxon>
    </lineage>
</organism>
<dbReference type="SMART" id="SM00507">
    <property type="entry name" value="HNHc"/>
    <property type="match status" value="1"/>
</dbReference>
<proteinExistence type="predicted"/>
<dbReference type="RefSeq" id="WP_203773858.1">
    <property type="nucleotide sequence ID" value="NZ_BAAAYJ010000060.1"/>
</dbReference>
<name>A0A919JN89_9ACTN</name>
<dbReference type="Pfam" id="PF13565">
    <property type="entry name" value="HTH_32"/>
    <property type="match status" value="1"/>
</dbReference>
<dbReference type="SUPFAM" id="SSF46689">
    <property type="entry name" value="Homeodomain-like"/>
    <property type="match status" value="1"/>
</dbReference>
<dbReference type="InterPro" id="IPR009057">
    <property type="entry name" value="Homeodomain-like_sf"/>
</dbReference>
<dbReference type="Proteomes" id="UP000647172">
    <property type="component" value="Unassembled WGS sequence"/>
</dbReference>
<keyword evidence="3" id="KW-1185">Reference proteome</keyword>
<sequence length="305" mass="33750">MPYVKYTREMLSEAVAASTSMAGVLRRLGLPQNGGAHAHLRRRIDKFGLDTSHFLGQAHFRGVPHPARQPADEVLVLRSPAQSREKPMRLRRALLETGRPYRCAACGIGDDYNGRPLVLHVDHIDGRPWDCRAHNVRFLCPNCHSQTPTFAGRQSRQNPHALVRVDDQGNLTRDGSPHEPLAEEQILDILARVGRREISSGQAARLMGCTKITVYRMRRRLAERGSVGAQRRPPVPPAIRQAVVRLALARPDWGPREIVTELGRRQPDPITVPVRTVGNVLARAGLGSREARSAAAGNGENHLTV</sequence>
<feature type="domain" description="HNH nuclease" evidence="1">
    <location>
        <begin position="89"/>
        <end position="145"/>
    </location>
</feature>
<dbReference type="EMBL" id="BOMQ01000069">
    <property type="protein sequence ID" value="GIE52420.1"/>
    <property type="molecule type" value="Genomic_DNA"/>
</dbReference>
<reference evidence="2" key="1">
    <citation type="submission" date="2021-01" db="EMBL/GenBank/DDBJ databases">
        <title>Whole genome shotgun sequence of Actinoplanes nipponensis NBRC 14063.</title>
        <authorList>
            <person name="Komaki H."/>
            <person name="Tamura T."/>
        </authorList>
    </citation>
    <scope>NUCLEOTIDE SEQUENCE</scope>
    <source>
        <strain evidence="2">NBRC 14063</strain>
    </source>
</reference>
<evidence type="ECO:0000313" key="2">
    <source>
        <dbReference type="EMBL" id="GIE52420.1"/>
    </source>
</evidence>
<dbReference type="CDD" id="cd00085">
    <property type="entry name" value="HNHc"/>
    <property type="match status" value="1"/>
</dbReference>
<accession>A0A919JN89</accession>
<protein>
    <recommendedName>
        <fullName evidence="1">HNH nuclease domain-containing protein</fullName>
    </recommendedName>
</protein>